<dbReference type="InterPro" id="IPR031345">
    <property type="entry name" value="T9SS_Plug_N"/>
</dbReference>
<dbReference type="RefSeq" id="WP_006952039.1">
    <property type="nucleotide sequence ID" value="NZ_JH594521.1"/>
</dbReference>
<dbReference type="Pfam" id="PF17116">
    <property type="entry name" value="T9SS_plug_1st"/>
    <property type="match status" value="1"/>
</dbReference>
<dbReference type="AlphaFoldDB" id="H1Q1X7"/>
<dbReference type="HOGENOM" id="CLU_049143_0_0_10"/>
<dbReference type="STRING" id="883158.HMPREF9140_00915"/>
<feature type="domain" description="Type 9 secretion system plug protein N-terminal" evidence="1">
    <location>
        <begin position="32"/>
        <end position="156"/>
    </location>
</feature>
<organism evidence="2 3">
    <name type="scientific">Prevotella micans F0438</name>
    <dbReference type="NCBI Taxonomy" id="883158"/>
    <lineage>
        <taxon>Bacteria</taxon>
        <taxon>Pseudomonadati</taxon>
        <taxon>Bacteroidota</taxon>
        <taxon>Bacteroidia</taxon>
        <taxon>Bacteroidales</taxon>
        <taxon>Prevotellaceae</taxon>
        <taxon>Prevotella</taxon>
    </lineage>
</organism>
<comment type="caution">
    <text evidence="2">The sequence shown here is derived from an EMBL/GenBank/DDBJ whole genome shotgun (WGS) entry which is preliminary data.</text>
</comment>
<evidence type="ECO:0000313" key="3">
    <source>
        <dbReference type="Proteomes" id="UP000016023"/>
    </source>
</evidence>
<reference evidence="2 3" key="1">
    <citation type="submission" date="2011-12" db="EMBL/GenBank/DDBJ databases">
        <title>The Genome Sequence of Prevotella micans F0438.</title>
        <authorList>
            <consortium name="The Broad Institute Genome Sequencing Platform"/>
            <person name="Earl A."/>
            <person name="Ward D."/>
            <person name="Feldgarden M."/>
            <person name="Gevers D."/>
            <person name="Izard J."/>
            <person name="Baranova O.V."/>
            <person name="Blanton J.M."/>
            <person name="Wade W.G."/>
            <person name="Dewhirst F.E."/>
            <person name="Young S.K."/>
            <person name="Zeng Q."/>
            <person name="Gargeya S."/>
            <person name="Fitzgerald M."/>
            <person name="Haas B."/>
            <person name="Abouelleil A."/>
            <person name="Alvarado L."/>
            <person name="Arachchi H.M."/>
            <person name="Berlin A."/>
            <person name="Chapman S.B."/>
            <person name="Gearin G."/>
            <person name="Goldberg J."/>
            <person name="Griggs A."/>
            <person name="Gujja S."/>
            <person name="Hansen M."/>
            <person name="Heiman D."/>
            <person name="Howarth C."/>
            <person name="Larimer J."/>
            <person name="Lui A."/>
            <person name="MacDonald P.J.P."/>
            <person name="McCowen C."/>
            <person name="Montmayeur A."/>
            <person name="Murphy C."/>
            <person name="Neiman D."/>
            <person name="Pearson M."/>
            <person name="Priest M."/>
            <person name="Roberts A."/>
            <person name="Saif S."/>
            <person name="Shea T."/>
            <person name="Sisk P."/>
            <person name="Stolte C."/>
            <person name="Sykes S."/>
            <person name="Wortman J."/>
            <person name="Nusbaum C."/>
            <person name="Birren B."/>
        </authorList>
    </citation>
    <scope>NUCLEOTIDE SEQUENCE [LARGE SCALE GENOMIC DNA]</scope>
    <source>
        <strain evidence="2 3">F0438</strain>
    </source>
</reference>
<name>H1Q1X7_9BACT</name>
<dbReference type="EMBL" id="AGWK01000027">
    <property type="protein sequence ID" value="EHO71597.1"/>
    <property type="molecule type" value="Genomic_DNA"/>
</dbReference>
<dbReference type="PATRIC" id="fig|883158.3.peg.925"/>
<evidence type="ECO:0000259" key="1">
    <source>
        <dbReference type="Pfam" id="PF17116"/>
    </source>
</evidence>
<protein>
    <recommendedName>
        <fullName evidence="1">Type 9 secretion system plug protein N-terminal domain-containing protein</fullName>
    </recommendedName>
</protein>
<evidence type="ECO:0000313" key="2">
    <source>
        <dbReference type="EMBL" id="EHO71597.1"/>
    </source>
</evidence>
<gene>
    <name evidence="2" type="ORF">HMPREF9140_00915</name>
</gene>
<keyword evidence="3" id="KW-1185">Reference proteome</keyword>
<accession>H1Q1X7</accession>
<dbReference type="Proteomes" id="UP000016023">
    <property type="component" value="Unassembled WGS sequence"/>
</dbReference>
<dbReference type="eggNOG" id="ENOG502Z7QJ">
    <property type="taxonomic scope" value="Bacteria"/>
</dbReference>
<proteinExistence type="predicted"/>
<sequence>MKKHLNLILYILSILTPVSIEAQRHEIISQRIKTLQVVADGDWLQLPVTELGRGEITIDFDDLTHEYNRYTYTLQHCEADWQPSVALFEADFVDGFASGNTIDNFQQSEFTNTLYTHYRITIPNERCKPRISGNYILTVLDDNDEPVLKACFMLTEPKDRMMHLGLAATSNTDATVNRAHQQVEMTLAYGSYRVTDPAKQIKTVLLQNKRWSDARINIKPQFSTVDGMRWSHCKDHIFLAGNEYRKFEILSTKVASMGIERVAWDGQNYNAFPFIATEQPNYLSERDADGAFCIRNSDNWNNNTASDYLIVNFRFDSPQPLKEEIYLNADWTYDRLMPEYRLSYDAEARQYKTAILLKMGYYNYRFIQLDSRNNARPLETDGSFWQTENTYQAFVYYRSSAARTDQLVAYTTIKTP</sequence>